<feature type="region of interest" description="Disordered" evidence="1">
    <location>
        <begin position="1"/>
        <end position="34"/>
    </location>
</feature>
<accession>D2V3U3</accession>
<organism evidence="3">
    <name type="scientific">Naegleria gruberi</name>
    <name type="common">Amoeba</name>
    <dbReference type="NCBI Taxonomy" id="5762"/>
    <lineage>
        <taxon>Eukaryota</taxon>
        <taxon>Discoba</taxon>
        <taxon>Heterolobosea</taxon>
        <taxon>Tetramitia</taxon>
        <taxon>Eutetramitia</taxon>
        <taxon>Vahlkampfiidae</taxon>
        <taxon>Naegleria</taxon>
    </lineage>
</organism>
<evidence type="ECO:0000313" key="2">
    <source>
        <dbReference type="EMBL" id="EFC48416.1"/>
    </source>
</evidence>
<dbReference type="Proteomes" id="UP000006671">
    <property type="component" value="Unassembled WGS sequence"/>
</dbReference>
<protein>
    <submittedName>
        <fullName evidence="2">Predicted protein</fullName>
    </submittedName>
</protein>
<evidence type="ECO:0000256" key="1">
    <source>
        <dbReference type="SAM" id="MobiDB-lite"/>
    </source>
</evidence>
<feature type="compositionally biased region" description="Polar residues" evidence="1">
    <location>
        <begin position="1"/>
        <end position="10"/>
    </location>
</feature>
<reference evidence="2 3" key="1">
    <citation type="journal article" date="2010" name="Cell">
        <title>The genome of Naegleria gruberi illuminates early eukaryotic versatility.</title>
        <authorList>
            <person name="Fritz-Laylin L.K."/>
            <person name="Prochnik S.E."/>
            <person name="Ginger M.L."/>
            <person name="Dacks J.B."/>
            <person name="Carpenter M.L."/>
            <person name="Field M.C."/>
            <person name="Kuo A."/>
            <person name="Paredez A."/>
            <person name="Chapman J."/>
            <person name="Pham J."/>
            <person name="Shu S."/>
            <person name="Neupane R."/>
            <person name="Cipriano M."/>
            <person name="Mancuso J."/>
            <person name="Tu H."/>
            <person name="Salamov A."/>
            <person name="Lindquist E."/>
            <person name="Shapiro H."/>
            <person name="Lucas S."/>
            <person name="Grigoriev I.V."/>
            <person name="Cande W.Z."/>
            <person name="Fulton C."/>
            <person name="Rokhsar D.S."/>
            <person name="Dawson S.C."/>
        </authorList>
    </citation>
    <scope>NUCLEOTIDE SEQUENCE [LARGE SCALE GENOMIC DNA]</scope>
    <source>
        <strain evidence="2 3">NEG-M</strain>
    </source>
</reference>
<dbReference type="VEuPathDB" id="AmoebaDB:NAEGRDRAFT_63490"/>
<dbReference type="EMBL" id="GG738851">
    <property type="protein sequence ID" value="EFC48416.1"/>
    <property type="molecule type" value="Genomic_DNA"/>
</dbReference>
<dbReference type="RefSeq" id="XP_002681160.1">
    <property type="nucleotide sequence ID" value="XM_002681114.1"/>
</dbReference>
<evidence type="ECO:0000313" key="3">
    <source>
        <dbReference type="Proteomes" id="UP000006671"/>
    </source>
</evidence>
<sequence length="258" mass="29954">MPDSTSTTHTNNKRKRQIHDSEISPIDDNYSTSSKENVDLLKKEIAELQQKLAESNRMQNYFASESAKKSKEIEDLKMKLDFKTVESNQKSKYLSQIFNDIVSHSSKYVKPEYAIMETCQLVGNDRIPEEFHSKALNNEESFSIELNGKTFTLTPQQREKLGQKDSGQVFAFVFFELLKMNINSNSEIRKPEFKTSIIDQLVIYNKYFQSRRESAAVKNKDPLLKAYSNFLNIPTSKKPLPKYFAEYDSKYYTSNNVQ</sequence>
<dbReference type="GeneID" id="8848346"/>
<gene>
    <name evidence="2" type="ORF">NAEGRDRAFT_63490</name>
</gene>
<keyword evidence="3" id="KW-1185">Reference proteome</keyword>
<dbReference type="KEGG" id="ngr:NAEGRDRAFT_63490"/>
<dbReference type="AlphaFoldDB" id="D2V3U3"/>
<name>D2V3U3_NAEGR</name>
<dbReference type="InParanoid" id="D2V3U3"/>
<proteinExistence type="predicted"/>